<dbReference type="PROSITE" id="PS51842">
    <property type="entry name" value="IF_ROD_2"/>
    <property type="match status" value="1"/>
</dbReference>
<dbReference type="Gene3D" id="1.20.5.1160">
    <property type="entry name" value="Vasodilator-stimulated phosphoprotein"/>
    <property type="match status" value="1"/>
</dbReference>
<evidence type="ECO:0000256" key="4">
    <source>
        <dbReference type="SAM" id="MobiDB-lite"/>
    </source>
</evidence>
<dbReference type="Gene3D" id="1.20.5.500">
    <property type="entry name" value="Single helix bin"/>
    <property type="match status" value="1"/>
</dbReference>
<dbReference type="AlphaFoldDB" id="A0AAD1SIZ4"/>
<dbReference type="Proteomes" id="UP001295444">
    <property type="component" value="Chromosome 06"/>
</dbReference>
<dbReference type="SUPFAM" id="SSF64593">
    <property type="entry name" value="Intermediate filament protein, coiled coil region"/>
    <property type="match status" value="2"/>
</dbReference>
<dbReference type="GO" id="GO:0005737">
    <property type="term" value="C:cytoplasm"/>
    <property type="evidence" value="ECO:0007669"/>
    <property type="project" value="TreeGrafter"/>
</dbReference>
<dbReference type="FunFam" id="1.20.5.1160:FF:000001">
    <property type="entry name" value="Keratin type II"/>
    <property type="match status" value="1"/>
</dbReference>
<proteinExistence type="predicted"/>
<feature type="coiled-coil region" evidence="3">
    <location>
        <begin position="63"/>
        <end position="203"/>
    </location>
</feature>
<evidence type="ECO:0000313" key="6">
    <source>
        <dbReference type="EMBL" id="CAH2299685.1"/>
    </source>
</evidence>
<keyword evidence="7" id="KW-1185">Reference proteome</keyword>
<dbReference type="EMBL" id="OW240917">
    <property type="protein sequence ID" value="CAH2299685.1"/>
    <property type="molecule type" value="Genomic_DNA"/>
</dbReference>
<feature type="region of interest" description="Disordered" evidence="4">
    <location>
        <begin position="1"/>
        <end position="32"/>
    </location>
</feature>
<feature type="compositionally biased region" description="Polar residues" evidence="4">
    <location>
        <begin position="1"/>
        <end position="14"/>
    </location>
</feature>
<dbReference type="GO" id="GO:0045109">
    <property type="term" value="P:intermediate filament organization"/>
    <property type="evidence" value="ECO:0007669"/>
    <property type="project" value="TreeGrafter"/>
</dbReference>
<dbReference type="GO" id="GO:0005882">
    <property type="term" value="C:intermediate filament"/>
    <property type="evidence" value="ECO:0007669"/>
    <property type="project" value="UniProtKB-KW"/>
</dbReference>
<evidence type="ECO:0000256" key="2">
    <source>
        <dbReference type="ARBA" id="ARBA00023054"/>
    </source>
</evidence>
<dbReference type="PANTHER" id="PTHR45652:SF23">
    <property type="entry name" value="VIMENTIN-RELATED"/>
    <property type="match status" value="1"/>
</dbReference>
<name>A0AAD1SIZ4_PELCU</name>
<feature type="coiled-coil region" evidence="3">
    <location>
        <begin position="268"/>
        <end position="316"/>
    </location>
</feature>
<keyword evidence="1" id="KW-0403">Intermediate filament</keyword>
<dbReference type="PANTHER" id="PTHR45652">
    <property type="entry name" value="GLIAL FIBRILLARY ACIDIC PROTEIN"/>
    <property type="match status" value="1"/>
</dbReference>
<dbReference type="InterPro" id="IPR039008">
    <property type="entry name" value="IF_rod_dom"/>
</dbReference>
<dbReference type="Pfam" id="PF00038">
    <property type="entry name" value="Filament"/>
    <property type="match status" value="1"/>
</dbReference>
<evidence type="ECO:0000256" key="1">
    <source>
        <dbReference type="ARBA" id="ARBA00022754"/>
    </source>
</evidence>
<dbReference type="GO" id="GO:0005200">
    <property type="term" value="F:structural constituent of cytoskeleton"/>
    <property type="evidence" value="ECO:0007669"/>
    <property type="project" value="TreeGrafter"/>
</dbReference>
<sequence>MRNISYSQKTTTVNESRKGIGGSAYSSSKVQEGFQGDVSNTEFEGELSTKKAHVPRPNEKEELQQLNTRFAGYIEKVRSLEEKNKALNAELVALAALLKKRGPGISEEYEKQFKELKDLIESLNKEKDAADIERGNLEEEINIWNDKCEVELSLKEEAERTLREFRQDVDDATLQKLELEKRVEQLVDELEFLKKLHDEEVADLLKQIEDSKVNVDLESSRPDLAAALRALRGQIEQASKKIFQDAETWYKTKLCSLKDHVYKNEEKIHILKEDISRYTNQVSDLQSQIDALRARNEALENQLEDMKAKHLEESDVLHETLNKLEWRLLATQSDLGRYLKDYQDLLNIKLRLDAEIAVYRKLLEAEEERLGINGENKARGDSSENKTKTETQKAKS</sequence>
<feature type="region of interest" description="Disordered" evidence="4">
    <location>
        <begin position="370"/>
        <end position="396"/>
    </location>
</feature>
<accession>A0AAD1SIZ4</accession>
<feature type="region of interest" description="Disordered" evidence="4">
    <location>
        <begin position="41"/>
        <end position="60"/>
    </location>
</feature>
<protein>
    <submittedName>
        <fullName evidence="6">Vimentin-like</fullName>
    </submittedName>
</protein>
<reference evidence="6" key="1">
    <citation type="submission" date="2022-03" db="EMBL/GenBank/DDBJ databases">
        <authorList>
            <person name="Alioto T."/>
            <person name="Alioto T."/>
            <person name="Gomez Garrido J."/>
        </authorList>
    </citation>
    <scope>NUCLEOTIDE SEQUENCE</scope>
</reference>
<evidence type="ECO:0000256" key="3">
    <source>
        <dbReference type="SAM" id="Coils"/>
    </source>
</evidence>
<dbReference type="SUPFAM" id="SSF90257">
    <property type="entry name" value="Myosin rod fragments"/>
    <property type="match status" value="1"/>
</dbReference>
<dbReference type="SMART" id="SM01391">
    <property type="entry name" value="Filament"/>
    <property type="match status" value="1"/>
</dbReference>
<evidence type="ECO:0000259" key="5">
    <source>
        <dbReference type="PROSITE" id="PS51842"/>
    </source>
</evidence>
<dbReference type="InterPro" id="IPR050405">
    <property type="entry name" value="Intermediate_filament"/>
</dbReference>
<dbReference type="Gene3D" id="1.20.5.170">
    <property type="match status" value="1"/>
</dbReference>
<organism evidence="6 7">
    <name type="scientific">Pelobates cultripes</name>
    <name type="common">Western spadefoot toad</name>
    <dbReference type="NCBI Taxonomy" id="61616"/>
    <lineage>
        <taxon>Eukaryota</taxon>
        <taxon>Metazoa</taxon>
        <taxon>Chordata</taxon>
        <taxon>Craniata</taxon>
        <taxon>Vertebrata</taxon>
        <taxon>Euteleostomi</taxon>
        <taxon>Amphibia</taxon>
        <taxon>Batrachia</taxon>
        <taxon>Anura</taxon>
        <taxon>Pelobatoidea</taxon>
        <taxon>Pelobatidae</taxon>
        <taxon>Pelobates</taxon>
    </lineage>
</organism>
<keyword evidence="2 3" id="KW-0175">Coiled coil</keyword>
<gene>
    <name evidence="6" type="ORF">PECUL_23A018686</name>
</gene>
<evidence type="ECO:0000313" key="7">
    <source>
        <dbReference type="Proteomes" id="UP001295444"/>
    </source>
</evidence>
<feature type="domain" description="IF rod" evidence="5">
    <location>
        <begin position="59"/>
        <end position="370"/>
    </location>
</feature>